<protein>
    <recommendedName>
        <fullName evidence="4">DivIVA domain-containing protein</fullName>
    </recommendedName>
</protein>
<evidence type="ECO:0000313" key="3">
    <source>
        <dbReference type="Proteomes" id="UP001501585"/>
    </source>
</evidence>
<proteinExistence type="predicted"/>
<organism evidence="2 3">
    <name type="scientific">Nocardiopsis rhodophaea</name>
    <dbReference type="NCBI Taxonomy" id="280238"/>
    <lineage>
        <taxon>Bacteria</taxon>
        <taxon>Bacillati</taxon>
        <taxon>Actinomycetota</taxon>
        <taxon>Actinomycetes</taxon>
        <taxon>Streptosporangiales</taxon>
        <taxon>Nocardiopsidaceae</taxon>
        <taxon>Nocardiopsis</taxon>
    </lineage>
</organism>
<feature type="compositionally biased region" description="Low complexity" evidence="1">
    <location>
        <begin position="106"/>
        <end position="116"/>
    </location>
</feature>
<evidence type="ECO:0000256" key="1">
    <source>
        <dbReference type="SAM" id="MobiDB-lite"/>
    </source>
</evidence>
<gene>
    <name evidence="2" type="ORF">GCM10009799_47740</name>
</gene>
<evidence type="ECO:0008006" key="4">
    <source>
        <dbReference type="Google" id="ProtNLM"/>
    </source>
</evidence>
<reference evidence="3" key="1">
    <citation type="journal article" date="2019" name="Int. J. Syst. Evol. Microbiol.">
        <title>The Global Catalogue of Microorganisms (GCM) 10K type strain sequencing project: providing services to taxonomists for standard genome sequencing and annotation.</title>
        <authorList>
            <consortium name="The Broad Institute Genomics Platform"/>
            <consortium name="The Broad Institute Genome Sequencing Center for Infectious Disease"/>
            <person name="Wu L."/>
            <person name="Ma J."/>
        </authorList>
    </citation>
    <scope>NUCLEOTIDE SEQUENCE [LARGE SCALE GENOMIC DNA]</scope>
    <source>
        <strain evidence="3">JCM 15313</strain>
    </source>
</reference>
<evidence type="ECO:0000313" key="2">
    <source>
        <dbReference type="EMBL" id="GAA2013863.1"/>
    </source>
</evidence>
<dbReference type="EMBL" id="BAAAPC010000027">
    <property type="protein sequence ID" value="GAA2013863.1"/>
    <property type="molecule type" value="Genomic_DNA"/>
</dbReference>
<feature type="region of interest" description="Disordered" evidence="1">
    <location>
        <begin position="94"/>
        <end position="197"/>
    </location>
</feature>
<name>A0ABP5F133_9ACTN</name>
<accession>A0ABP5F133</accession>
<comment type="caution">
    <text evidence="2">The sequence shown here is derived from an EMBL/GenBank/DDBJ whole genome shotgun (WGS) entry which is preliminary data.</text>
</comment>
<dbReference type="Proteomes" id="UP001501585">
    <property type="component" value="Unassembled WGS sequence"/>
</dbReference>
<sequence length="197" mass="20646">MVLIAVAALAVLAGVAFVVMGKGGELARFEADHPPLDLPTDRPLTSSDMSRVALPLALWGYHVRAVDELLVRLSSALDERDARIAELERHVSGTATGPRLLHPRADPATAPPRTGASTRPEYSAPADTESPATRSGASTRGDRGTPAEALSEPSDPTPPPDPTHRPERPDPSPPSTASAGDDRADEEPPAARSSRHG</sequence>
<keyword evidence="3" id="KW-1185">Reference proteome</keyword>